<comment type="caution">
    <text evidence="4">The sequence shown here is derived from an EMBL/GenBank/DDBJ whole genome shotgun (WGS) entry which is preliminary data.</text>
</comment>
<dbReference type="InterPro" id="IPR010610">
    <property type="entry name" value="EryCIII-like_C"/>
</dbReference>
<dbReference type="EMBL" id="JARVKM010000067">
    <property type="protein sequence ID" value="KAK9771984.1"/>
    <property type="molecule type" value="Genomic_DNA"/>
</dbReference>
<feature type="domain" description="Erythromycin biosynthesis protein CIII-like C-terminal" evidence="3">
    <location>
        <begin position="375"/>
        <end position="474"/>
    </location>
</feature>
<reference evidence="4 5" key="1">
    <citation type="submission" date="2024-02" db="EMBL/GenBank/DDBJ databases">
        <title>First draft genome assembly of two strains of Seiridium cardinale.</title>
        <authorList>
            <person name="Emiliani G."/>
            <person name="Scali E."/>
        </authorList>
    </citation>
    <scope>NUCLEOTIDE SEQUENCE [LARGE SCALE GENOMIC DNA]</scope>
    <source>
        <strain evidence="4 5">BM-138-000479</strain>
    </source>
</reference>
<evidence type="ECO:0000256" key="1">
    <source>
        <dbReference type="ARBA" id="ARBA00022676"/>
    </source>
</evidence>
<evidence type="ECO:0000256" key="2">
    <source>
        <dbReference type="ARBA" id="ARBA00022679"/>
    </source>
</evidence>
<dbReference type="GO" id="GO:0016787">
    <property type="term" value="F:hydrolase activity"/>
    <property type="evidence" value="ECO:0007669"/>
    <property type="project" value="UniProtKB-KW"/>
</dbReference>
<dbReference type="SUPFAM" id="SSF53756">
    <property type="entry name" value="UDP-Glycosyltransferase/glycogen phosphorylase"/>
    <property type="match status" value="1"/>
</dbReference>
<keyword evidence="4" id="KW-0378">Hydrolase</keyword>
<evidence type="ECO:0000313" key="4">
    <source>
        <dbReference type="EMBL" id="KAK9771984.1"/>
    </source>
</evidence>
<keyword evidence="2" id="KW-0808">Transferase</keyword>
<accession>A0ABR2XE39</accession>
<dbReference type="InterPro" id="IPR002213">
    <property type="entry name" value="UDP_glucos_trans"/>
</dbReference>
<sequence length="501" mass="55630">MGHPRVLMLTNVEFGESNVFLATARALLQQNPSVELHIASFCSLESSVHFLRENLQNSMPEVVPIRFHQITGLNMTEALQQHFVNRGTALTGGYLPKSFSSDLNFSGTLRAIRDAIPILIPYSGPELEKVVSSIVAIIGEVEADQVVVDSLMTAALTACYHLDIKFTCLSPNSIKEFAASTQPWGAVFWRYPAVFSSFSYPVPWYRIPQNILYLLYAGYHFRTDSHRIEVESHLVQSAGMKLRTPIDLLRPPADLKILVSTWPELDFPAMKLPSHLYPCGPIVQESEPISKTNPDLDEWLSRNKTIYINLGSICRLDEDQSTEIALGLRNIYNSVSQDHGPRLQVLWKLKRYGNFETGTGSKIHDVLGQEIDNDLVRIVDWLQEQPSAILQSGHIACSIHHGGANSYNEAALAGIPQVILPQWTDCYDYGQRVEILGIGKLGNSPATARFTAKSISEAVRQVLFSEAATAIEQRAMDLADIVRSRGSGADNTAQVLLQDCK</sequence>
<gene>
    <name evidence="4" type="ORF">SCAR479_11303</name>
</gene>
<dbReference type="PANTHER" id="PTHR48043">
    <property type="entry name" value="EG:EG0003.4 PROTEIN-RELATED"/>
    <property type="match status" value="1"/>
</dbReference>
<protein>
    <submittedName>
        <fullName evidence="4">Serine hydrolase FSH domain-containing protein</fullName>
    </submittedName>
</protein>
<dbReference type="PANTHER" id="PTHR48043:SF145">
    <property type="entry name" value="FI06409P-RELATED"/>
    <property type="match status" value="1"/>
</dbReference>
<name>A0ABR2XE39_9PEZI</name>
<dbReference type="Proteomes" id="UP001465668">
    <property type="component" value="Unassembled WGS sequence"/>
</dbReference>
<dbReference type="Pfam" id="PF06722">
    <property type="entry name" value="EryCIII-like_C"/>
    <property type="match status" value="1"/>
</dbReference>
<dbReference type="InterPro" id="IPR050271">
    <property type="entry name" value="UDP-glycosyltransferase"/>
</dbReference>
<keyword evidence="1" id="KW-0328">Glycosyltransferase</keyword>
<evidence type="ECO:0000259" key="3">
    <source>
        <dbReference type="Pfam" id="PF06722"/>
    </source>
</evidence>
<proteinExistence type="predicted"/>
<organism evidence="4 5">
    <name type="scientific">Seiridium cardinale</name>
    <dbReference type="NCBI Taxonomy" id="138064"/>
    <lineage>
        <taxon>Eukaryota</taxon>
        <taxon>Fungi</taxon>
        <taxon>Dikarya</taxon>
        <taxon>Ascomycota</taxon>
        <taxon>Pezizomycotina</taxon>
        <taxon>Sordariomycetes</taxon>
        <taxon>Xylariomycetidae</taxon>
        <taxon>Amphisphaeriales</taxon>
        <taxon>Sporocadaceae</taxon>
        <taxon>Seiridium</taxon>
    </lineage>
</organism>
<evidence type="ECO:0000313" key="5">
    <source>
        <dbReference type="Proteomes" id="UP001465668"/>
    </source>
</evidence>
<dbReference type="CDD" id="cd03784">
    <property type="entry name" value="GT1_Gtf-like"/>
    <property type="match status" value="1"/>
</dbReference>
<dbReference type="Gene3D" id="3.40.50.2000">
    <property type="entry name" value="Glycogen Phosphorylase B"/>
    <property type="match status" value="2"/>
</dbReference>
<keyword evidence="5" id="KW-1185">Reference proteome</keyword>